<name>A0ABW0K538_9BACL</name>
<dbReference type="Proteomes" id="UP001596044">
    <property type="component" value="Unassembled WGS sequence"/>
</dbReference>
<keyword evidence="3" id="KW-1185">Reference proteome</keyword>
<feature type="transmembrane region" description="Helical" evidence="1">
    <location>
        <begin position="29"/>
        <end position="45"/>
    </location>
</feature>
<gene>
    <name evidence="2" type="ORF">ACFPOG_06850</name>
</gene>
<proteinExistence type="predicted"/>
<evidence type="ECO:0000256" key="1">
    <source>
        <dbReference type="SAM" id="Phobius"/>
    </source>
</evidence>
<dbReference type="EMBL" id="JBHSMJ010000009">
    <property type="protein sequence ID" value="MFC5447971.1"/>
    <property type="molecule type" value="Genomic_DNA"/>
</dbReference>
<evidence type="ECO:0000313" key="2">
    <source>
        <dbReference type="EMBL" id="MFC5447971.1"/>
    </source>
</evidence>
<keyword evidence="1" id="KW-0812">Transmembrane</keyword>
<keyword evidence="1" id="KW-0472">Membrane</keyword>
<accession>A0ABW0K538</accession>
<dbReference type="RefSeq" id="WP_270885801.1">
    <property type="nucleotide sequence ID" value="NZ_JAQFVF010000092.1"/>
</dbReference>
<protein>
    <submittedName>
        <fullName evidence="2">Uncharacterized protein</fullName>
    </submittedName>
</protein>
<organism evidence="2 3">
    <name type="scientific">Paenibacillus aestuarii</name>
    <dbReference type="NCBI Taxonomy" id="516965"/>
    <lineage>
        <taxon>Bacteria</taxon>
        <taxon>Bacillati</taxon>
        <taxon>Bacillota</taxon>
        <taxon>Bacilli</taxon>
        <taxon>Bacillales</taxon>
        <taxon>Paenibacillaceae</taxon>
        <taxon>Paenibacillus</taxon>
    </lineage>
</organism>
<sequence>MGFLLEKKGFLRKIREYYGEVMDMEKGDVTVILLIVLVVAVYLYTRLQRWLRRPITHNVKIPSQSEVPQDEVVELLEGAGFDVLAGKTKIPITMTINDHEQLESRLFIDYFAQKDDELFVVKVARERKPLDMTGSGIRDQLLAYSLLYPEAAGMLYVDMAQSKIKKITFHIEV</sequence>
<evidence type="ECO:0000313" key="3">
    <source>
        <dbReference type="Proteomes" id="UP001596044"/>
    </source>
</evidence>
<comment type="caution">
    <text evidence="2">The sequence shown here is derived from an EMBL/GenBank/DDBJ whole genome shotgun (WGS) entry which is preliminary data.</text>
</comment>
<reference evidence="3" key="1">
    <citation type="journal article" date="2019" name="Int. J. Syst. Evol. Microbiol.">
        <title>The Global Catalogue of Microorganisms (GCM) 10K type strain sequencing project: providing services to taxonomists for standard genome sequencing and annotation.</title>
        <authorList>
            <consortium name="The Broad Institute Genomics Platform"/>
            <consortium name="The Broad Institute Genome Sequencing Center for Infectious Disease"/>
            <person name="Wu L."/>
            <person name="Ma J."/>
        </authorList>
    </citation>
    <scope>NUCLEOTIDE SEQUENCE [LARGE SCALE GENOMIC DNA]</scope>
    <source>
        <strain evidence="3">KACC 11904</strain>
    </source>
</reference>
<keyword evidence="1" id="KW-1133">Transmembrane helix</keyword>